<evidence type="ECO:0000313" key="3">
    <source>
        <dbReference type="Proteomes" id="UP000298652"/>
    </source>
</evidence>
<accession>A0A4U6UM20</accession>
<dbReference type="Proteomes" id="UP000298652">
    <property type="component" value="Chromosome 5"/>
</dbReference>
<protein>
    <recommendedName>
        <fullName evidence="4">Secreted protein</fullName>
    </recommendedName>
</protein>
<feature type="chain" id="PRO_5020332190" description="Secreted protein" evidence="1">
    <location>
        <begin position="20"/>
        <end position="82"/>
    </location>
</feature>
<dbReference type="AlphaFoldDB" id="A0A4U6UM20"/>
<reference evidence="2" key="1">
    <citation type="submission" date="2019-03" db="EMBL/GenBank/DDBJ databases">
        <title>WGS assembly of Setaria viridis.</title>
        <authorList>
            <person name="Huang P."/>
            <person name="Jenkins J."/>
            <person name="Grimwood J."/>
            <person name="Barry K."/>
            <person name="Healey A."/>
            <person name="Mamidi S."/>
            <person name="Sreedasyam A."/>
            <person name="Shu S."/>
            <person name="Feldman M."/>
            <person name="Wu J."/>
            <person name="Yu Y."/>
            <person name="Chen C."/>
            <person name="Johnson J."/>
            <person name="Rokhsar D."/>
            <person name="Baxter I."/>
            <person name="Schmutz J."/>
            <person name="Brutnell T."/>
            <person name="Kellogg E."/>
        </authorList>
    </citation>
    <scope>NUCLEOTIDE SEQUENCE [LARGE SCALE GENOMIC DNA]</scope>
</reference>
<evidence type="ECO:0000313" key="2">
    <source>
        <dbReference type="EMBL" id="TKW17461.1"/>
    </source>
</evidence>
<keyword evidence="1" id="KW-0732">Signal</keyword>
<feature type="signal peptide" evidence="1">
    <location>
        <begin position="1"/>
        <end position="19"/>
    </location>
</feature>
<evidence type="ECO:0008006" key="4">
    <source>
        <dbReference type="Google" id="ProtNLM"/>
    </source>
</evidence>
<evidence type="ECO:0000256" key="1">
    <source>
        <dbReference type="SAM" id="SignalP"/>
    </source>
</evidence>
<gene>
    <name evidence="2" type="ORF">SEVIR_5G368250v2</name>
</gene>
<organism evidence="2 3">
    <name type="scientific">Setaria viridis</name>
    <name type="common">Green bristlegrass</name>
    <name type="synonym">Setaria italica subsp. viridis</name>
    <dbReference type="NCBI Taxonomy" id="4556"/>
    <lineage>
        <taxon>Eukaryota</taxon>
        <taxon>Viridiplantae</taxon>
        <taxon>Streptophyta</taxon>
        <taxon>Embryophyta</taxon>
        <taxon>Tracheophyta</taxon>
        <taxon>Spermatophyta</taxon>
        <taxon>Magnoliopsida</taxon>
        <taxon>Liliopsida</taxon>
        <taxon>Poales</taxon>
        <taxon>Poaceae</taxon>
        <taxon>PACMAD clade</taxon>
        <taxon>Panicoideae</taxon>
        <taxon>Panicodae</taxon>
        <taxon>Paniceae</taxon>
        <taxon>Cenchrinae</taxon>
        <taxon>Setaria</taxon>
    </lineage>
</organism>
<name>A0A4U6UM20_SETVI</name>
<dbReference type="EMBL" id="CM016556">
    <property type="protein sequence ID" value="TKW17461.1"/>
    <property type="molecule type" value="Genomic_DNA"/>
</dbReference>
<sequence>MQSVELLFSVWLQISIVSTMILEGELSMATRLDFNDAHSDAGSVAPIILPRQARECTTPQKSFIIPFCVSVMQPLLRLPLEL</sequence>
<keyword evidence="3" id="KW-1185">Reference proteome</keyword>
<dbReference type="Gramene" id="TKW17461">
    <property type="protein sequence ID" value="TKW17461"/>
    <property type="gene ID" value="SEVIR_5G368250v2"/>
</dbReference>
<proteinExistence type="predicted"/>